<dbReference type="InterPro" id="IPR020829">
    <property type="entry name" value="GlycerAld_3-P_DH_cat"/>
</dbReference>
<reference evidence="7" key="1">
    <citation type="submission" date="2017-02" db="UniProtKB">
        <authorList>
            <consortium name="WormBaseParasite"/>
        </authorList>
    </citation>
    <scope>IDENTIFICATION</scope>
</reference>
<dbReference type="SUPFAM" id="SSF55347">
    <property type="entry name" value="Glyceraldehyde-3-phosphate dehydrogenase-like, C-terminal domain"/>
    <property type="match status" value="1"/>
</dbReference>
<name>A0A0R3W543_TAEAS</name>
<gene>
    <name evidence="5" type="ORF">TASK_LOCUS5213</name>
</gene>
<comment type="similarity">
    <text evidence="1">Belongs to the glyceraldehyde-3-phosphate dehydrogenase family.</text>
</comment>
<dbReference type="GO" id="GO:0004365">
    <property type="term" value="F:glyceraldehyde-3-phosphate dehydrogenase (NAD+) (phosphorylating) activity"/>
    <property type="evidence" value="ECO:0007669"/>
    <property type="project" value="UniProtKB-EC"/>
</dbReference>
<dbReference type="InterPro" id="IPR020831">
    <property type="entry name" value="GlycerAld/Erythrose_P_DH"/>
</dbReference>
<dbReference type="PANTHER" id="PTHR10836">
    <property type="entry name" value="GLYCERALDEHYDE 3-PHOSPHATE DEHYDROGENASE"/>
    <property type="match status" value="1"/>
</dbReference>
<evidence type="ECO:0000256" key="1">
    <source>
        <dbReference type="ARBA" id="ARBA00007406"/>
    </source>
</evidence>
<dbReference type="STRING" id="60517.A0A0R3W543"/>
<dbReference type="GO" id="GO:0006096">
    <property type="term" value="P:glycolytic process"/>
    <property type="evidence" value="ECO:0007669"/>
    <property type="project" value="TreeGrafter"/>
</dbReference>
<dbReference type="EMBL" id="UYRS01018401">
    <property type="protein sequence ID" value="VDK34711.1"/>
    <property type="molecule type" value="Genomic_DNA"/>
</dbReference>
<dbReference type="PANTHER" id="PTHR10836:SF76">
    <property type="entry name" value="GLYCERALDEHYDE-3-PHOSPHATE DEHYDROGENASE-RELATED"/>
    <property type="match status" value="1"/>
</dbReference>
<dbReference type="GO" id="GO:0005829">
    <property type="term" value="C:cytosol"/>
    <property type="evidence" value="ECO:0007669"/>
    <property type="project" value="TreeGrafter"/>
</dbReference>
<dbReference type="Gene3D" id="3.30.360.10">
    <property type="entry name" value="Dihydrodipicolinate Reductase, domain 2"/>
    <property type="match status" value="1"/>
</dbReference>
<dbReference type="Proteomes" id="UP000282613">
    <property type="component" value="Unassembled WGS sequence"/>
</dbReference>
<dbReference type="Pfam" id="PF02800">
    <property type="entry name" value="Gp_dh_C"/>
    <property type="match status" value="1"/>
</dbReference>
<reference evidence="5 6" key="2">
    <citation type="submission" date="2018-11" db="EMBL/GenBank/DDBJ databases">
        <authorList>
            <consortium name="Pathogen Informatics"/>
        </authorList>
    </citation>
    <scope>NUCLEOTIDE SEQUENCE [LARGE SCALE GENOMIC DNA]</scope>
</reference>
<proteinExistence type="inferred from homology"/>
<accession>A0A0R3W543</accession>
<keyword evidence="6" id="KW-1185">Reference proteome</keyword>
<dbReference type="OrthoDB" id="6227380at2759"/>
<comment type="catalytic activity">
    <reaction evidence="3">
        <text>D-glyceraldehyde 3-phosphate + phosphate + NAD(+) = (2R)-3-phospho-glyceroyl phosphate + NADH + H(+)</text>
        <dbReference type="Rhea" id="RHEA:10300"/>
        <dbReference type="ChEBI" id="CHEBI:15378"/>
        <dbReference type="ChEBI" id="CHEBI:43474"/>
        <dbReference type="ChEBI" id="CHEBI:57540"/>
        <dbReference type="ChEBI" id="CHEBI:57604"/>
        <dbReference type="ChEBI" id="CHEBI:57945"/>
        <dbReference type="ChEBI" id="CHEBI:59776"/>
        <dbReference type="EC" id="1.2.1.12"/>
    </reaction>
</comment>
<dbReference type="InterPro" id="IPR036291">
    <property type="entry name" value="NAD(P)-bd_dom_sf"/>
</dbReference>
<evidence type="ECO:0000313" key="5">
    <source>
        <dbReference type="EMBL" id="VDK34711.1"/>
    </source>
</evidence>
<evidence type="ECO:0000259" key="4">
    <source>
        <dbReference type="Pfam" id="PF02800"/>
    </source>
</evidence>
<protein>
    <submittedName>
        <fullName evidence="7">Gp_dh_C domain-containing protein</fullName>
    </submittedName>
</protein>
<evidence type="ECO:0000313" key="6">
    <source>
        <dbReference type="Proteomes" id="UP000282613"/>
    </source>
</evidence>
<evidence type="ECO:0000313" key="7">
    <source>
        <dbReference type="WBParaSite" id="TASK_0000521201-mRNA-1"/>
    </source>
</evidence>
<dbReference type="AlphaFoldDB" id="A0A0R3W543"/>
<keyword evidence="2" id="KW-0560">Oxidoreductase</keyword>
<sequence length="368" mass="41012">MDVEYVLEASEHLVKLEDAEKHLSGGRARKVVVIGDTVDIPIIFYPISYRKYQRGCSIISAGSADALAFATLLHLLEKEFGIIEGMATLLTGFSSDQRIVDGPSSNVGFRLNTTCLSLVISLRFANSLVHLFVKEWRLGRGAAQSIIPYNLERVLHTIIQSMPDMAGKILITGCSVPVDSSSAIDFTCRLSRPVASARELADILRESNTLKTLEAIHMKCQPGWLLSQWCPEIPELKKSDLPKVQCTVIPNATYRSDVQGIPELLGEEEVYFATKRETKTSDITTLEPLLQKPVELAADVVHFWQNEDDCCVGRDILSSGCMMTLDVHSSLSIPDGSLIKLIAWYDRDMSFCKRILDLLVYMRYVDHS</sequence>
<feature type="domain" description="Glyceraldehyde 3-phosphate dehydrogenase catalytic" evidence="4">
    <location>
        <begin position="134"/>
        <end position="209"/>
    </location>
</feature>
<dbReference type="SUPFAM" id="SSF51735">
    <property type="entry name" value="NAD(P)-binding Rossmann-fold domains"/>
    <property type="match status" value="1"/>
</dbReference>
<evidence type="ECO:0000256" key="3">
    <source>
        <dbReference type="ARBA" id="ARBA00047698"/>
    </source>
</evidence>
<evidence type="ECO:0000256" key="2">
    <source>
        <dbReference type="ARBA" id="ARBA00023002"/>
    </source>
</evidence>
<dbReference type="WBParaSite" id="TASK_0000521201-mRNA-1">
    <property type="protein sequence ID" value="TASK_0000521201-mRNA-1"/>
    <property type="gene ID" value="TASK_0000521201"/>
</dbReference>
<organism evidence="7">
    <name type="scientific">Taenia asiatica</name>
    <name type="common">Asian tapeworm</name>
    <dbReference type="NCBI Taxonomy" id="60517"/>
    <lineage>
        <taxon>Eukaryota</taxon>
        <taxon>Metazoa</taxon>
        <taxon>Spiralia</taxon>
        <taxon>Lophotrochozoa</taxon>
        <taxon>Platyhelminthes</taxon>
        <taxon>Cestoda</taxon>
        <taxon>Eucestoda</taxon>
        <taxon>Cyclophyllidea</taxon>
        <taxon>Taeniidae</taxon>
        <taxon>Taenia</taxon>
    </lineage>
</organism>